<proteinExistence type="predicted"/>
<reference evidence="1 2" key="1">
    <citation type="submission" date="2019-12" db="EMBL/GenBank/DDBJ databases">
        <authorList>
            <person name="Alioto T."/>
            <person name="Alioto T."/>
            <person name="Gomez Garrido J."/>
        </authorList>
    </citation>
    <scope>NUCLEOTIDE SEQUENCE [LARGE SCALE GENOMIC DNA]</scope>
</reference>
<sequence>MDFNQASSHLQIFISSPTPAVLVMLYMSFHKPNGDVADDAIRRFISSIKYVLPKNTHYLYAPIVLEFCKLLNRAKWTDDPLYTSCQIILGKMVEWPSLNDVQDFTVFVVEAMKKIKEHVVGDVYELRIYKMRYKFGSSTWTTGGSAQKKLEPARLVAERNQAKDWVGS</sequence>
<dbReference type="AlphaFoldDB" id="A0A8S0QC68"/>
<protein>
    <submittedName>
        <fullName evidence="1">Uncharacterized protein</fullName>
    </submittedName>
</protein>
<dbReference type="EMBL" id="CACTIH010001856">
    <property type="protein sequence ID" value="CAA2966215.1"/>
    <property type="molecule type" value="Genomic_DNA"/>
</dbReference>
<keyword evidence="2" id="KW-1185">Reference proteome</keyword>
<evidence type="ECO:0000313" key="1">
    <source>
        <dbReference type="EMBL" id="CAA2966215.1"/>
    </source>
</evidence>
<dbReference type="Gramene" id="OE9A089653T1">
    <property type="protein sequence ID" value="OE9A089653C1"/>
    <property type="gene ID" value="OE9A089653"/>
</dbReference>
<dbReference type="Proteomes" id="UP000594638">
    <property type="component" value="Unassembled WGS sequence"/>
</dbReference>
<comment type="caution">
    <text evidence="1">The sequence shown here is derived from an EMBL/GenBank/DDBJ whole genome shotgun (WGS) entry which is preliminary data.</text>
</comment>
<organism evidence="1 2">
    <name type="scientific">Olea europaea subsp. europaea</name>
    <dbReference type="NCBI Taxonomy" id="158383"/>
    <lineage>
        <taxon>Eukaryota</taxon>
        <taxon>Viridiplantae</taxon>
        <taxon>Streptophyta</taxon>
        <taxon>Embryophyta</taxon>
        <taxon>Tracheophyta</taxon>
        <taxon>Spermatophyta</taxon>
        <taxon>Magnoliopsida</taxon>
        <taxon>eudicotyledons</taxon>
        <taxon>Gunneridae</taxon>
        <taxon>Pentapetalae</taxon>
        <taxon>asterids</taxon>
        <taxon>lamiids</taxon>
        <taxon>Lamiales</taxon>
        <taxon>Oleaceae</taxon>
        <taxon>Oleeae</taxon>
        <taxon>Olea</taxon>
    </lineage>
</organism>
<name>A0A8S0QC68_OLEEU</name>
<evidence type="ECO:0000313" key="2">
    <source>
        <dbReference type="Proteomes" id="UP000594638"/>
    </source>
</evidence>
<accession>A0A8S0QC68</accession>
<gene>
    <name evidence="1" type="ORF">OLEA9_A089653</name>
</gene>